<feature type="non-terminal residue" evidence="1">
    <location>
        <position position="39"/>
    </location>
</feature>
<keyword evidence="2" id="KW-1185">Reference proteome</keyword>
<comment type="caution">
    <text evidence="1">The sequence shown here is derived from an EMBL/GenBank/DDBJ whole genome shotgun (WGS) entry which is preliminary data.</text>
</comment>
<organism evidence="1 2">
    <name type="scientific">Trifolium medium</name>
    <dbReference type="NCBI Taxonomy" id="97028"/>
    <lineage>
        <taxon>Eukaryota</taxon>
        <taxon>Viridiplantae</taxon>
        <taxon>Streptophyta</taxon>
        <taxon>Embryophyta</taxon>
        <taxon>Tracheophyta</taxon>
        <taxon>Spermatophyta</taxon>
        <taxon>Magnoliopsida</taxon>
        <taxon>eudicotyledons</taxon>
        <taxon>Gunneridae</taxon>
        <taxon>Pentapetalae</taxon>
        <taxon>rosids</taxon>
        <taxon>fabids</taxon>
        <taxon>Fabales</taxon>
        <taxon>Fabaceae</taxon>
        <taxon>Papilionoideae</taxon>
        <taxon>50 kb inversion clade</taxon>
        <taxon>NPAAA clade</taxon>
        <taxon>Hologalegina</taxon>
        <taxon>IRL clade</taxon>
        <taxon>Trifolieae</taxon>
        <taxon>Trifolium</taxon>
    </lineage>
</organism>
<sequence>MFTSEEWKSSEFAETWEGKLVEEVVLDKEFWKNVMLCYK</sequence>
<evidence type="ECO:0000313" key="2">
    <source>
        <dbReference type="Proteomes" id="UP000265520"/>
    </source>
</evidence>
<dbReference type="AlphaFoldDB" id="A0A392RGD7"/>
<evidence type="ECO:0000313" key="1">
    <source>
        <dbReference type="EMBL" id="MCI35202.1"/>
    </source>
</evidence>
<accession>A0A392RGD7</accession>
<name>A0A392RGD7_9FABA</name>
<reference evidence="1 2" key="1">
    <citation type="journal article" date="2018" name="Front. Plant Sci.">
        <title>Red Clover (Trifolium pratense) and Zigzag Clover (T. medium) - A Picture of Genomic Similarities and Differences.</title>
        <authorList>
            <person name="Dluhosova J."/>
            <person name="Istvanek J."/>
            <person name="Nedelnik J."/>
            <person name="Repkova J."/>
        </authorList>
    </citation>
    <scope>NUCLEOTIDE SEQUENCE [LARGE SCALE GENOMIC DNA]</scope>
    <source>
        <strain evidence="2">cv. 10/8</strain>
        <tissue evidence="1">Leaf</tissue>
    </source>
</reference>
<dbReference type="EMBL" id="LXQA010221192">
    <property type="protein sequence ID" value="MCI35202.1"/>
    <property type="molecule type" value="Genomic_DNA"/>
</dbReference>
<proteinExistence type="predicted"/>
<dbReference type="Proteomes" id="UP000265520">
    <property type="component" value="Unassembled WGS sequence"/>
</dbReference>
<protein>
    <submittedName>
        <fullName evidence="1">HAT family dimerization domain containing protein</fullName>
    </submittedName>
</protein>